<dbReference type="InterPro" id="IPR051581">
    <property type="entry name" value="Ca-bind"/>
</dbReference>
<feature type="region of interest" description="Disordered" evidence="4">
    <location>
        <begin position="376"/>
        <end position="460"/>
    </location>
</feature>
<dbReference type="PROSITE" id="PS00018">
    <property type="entry name" value="EF_HAND_1"/>
    <property type="match status" value="2"/>
</dbReference>
<proteinExistence type="predicted"/>
<accession>A0A8T1U9G1</accession>
<dbReference type="CDD" id="cd00051">
    <property type="entry name" value="EFh"/>
    <property type="match status" value="1"/>
</dbReference>
<feature type="compositionally biased region" description="Low complexity" evidence="4">
    <location>
        <begin position="412"/>
        <end position="422"/>
    </location>
</feature>
<dbReference type="VEuPathDB" id="FungiDB:PC110_g13273"/>
<evidence type="ECO:0000313" key="6">
    <source>
        <dbReference type="EMBL" id="KAG6955264.1"/>
    </source>
</evidence>
<dbReference type="Pfam" id="PF13833">
    <property type="entry name" value="EF-hand_8"/>
    <property type="match status" value="3"/>
</dbReference>
<dbReference type="OrthoDB" id="26525at2759"/>
<feature type="domain" description="EF-hand" evidence="5">
    <location>
        <begin position="160"/>
        <end position="195"/>
    </location>
</feature>
<organism evidence="6 7">
    <name type="scientific">Phytophthora cactorum</name>
    <dbReference type="NCBI Taxonomy" id="29920"/>
    <lineage>
        <taxon>Eukaryota</taxon>
        <taxon>Sar</taxon>
        <taxon>Stramenopiles</taxon>
        <taxon>Oomycota</taxon>
        <taxon>Peronosporomycetes</taxon>
        <taxon>Peronosporales</taxon>
        <taxon>Peronosporaceae</taxon>
        <taxon>Phytophthora</taxon>
    </lineage>
</organism>
<dbReference type="EMBL" id="JAENGZ010000689">
    <property type="protein sequence ID" value="KAG6955264.1"/>
    <property type="molecule type" value="Genomic_DNA"/>
</dbReference>
<dbReference type="PROSITE" id="PS50222">
    <property type="entry name" value="EF_HAND_2"/>
    <property type="match status" value="2"/>
</dbReference>
<dbReference type="PANTHER" id="PTHR34524">
    <property type="entry name" value="CALCYPHOSIN"/>
    <property type="match status" value="1"/>
</dbReference>
<keyword evidence="3" id="KW-0106">Calcium</keyword>
<evidence type="ECO:0000256" key="4">
    <source>
        <dbReference type="SAM" id="MobiDB-lite"/>
    </source>
</evidence>
<dbReference type="GO" id="GO:0005509">
    <property type="term" value="F:calcium ion binding"/>
    <property type="evidence" value="ECO:0007669"/>
    <property type="project" value="InterPro"/>
</dbReference>
<evidence type="ECO:0000256" key="1">
    <source>
        <dbReference type="ARBA" id="ARBA00022723"/>
    </source>
</evidence>
<protein>
    <recommendedName>
        <fullName evidence="5">EF-hand domain-containing protein</fullName>
    </recommendedName>
</protein>
<name>A0A8T1U9G1_9STRA</name>
<dbReference type="Proteomes" id="UP000688947">
    <property type="component" value="Unassembled WGS sequence"/>
</dbReference>
<dbReference type="AlphaFoldDB" id="A0A8T1U9G1"/>
<feature type="compositionally biased region" description="Polar residues" evidence="4">
    <location>
        <begin position="376"/>
        <end position="411"/>
    </location>
</feature>
<dbReference type="SMART" id="SM00054">
    <property type="entry name" value="EFh"/>
    <property type="match status" value="3"/>
</dbReference>
<keyword evidence="1" id="KW-0479">Metal-binding</keyword>
<feature type="domain" description="EF-hand" evidence="5">
    <location>
        <begin position="40"/>
        <end position="75"/>
    </location>
</feature>
<reference evidence="6" key="1">
    <citation type="submission" date="2021-01" db="EMBL/GenBank/DDBJ databases">
        <title>Phytophthora aleatoria, a newly-described species from Pinus radiata is distinct from Phytophthora cactorum isolates based on comparative genomics.</title>
        <authorList>
            <person name="Mcdougal R."/>
            <person name="Panda P."/>
            <person name="Williams N."/>
            <person name="Studholme D.J."/>
        </authorList>
    </citation>
    <scope>NUCLEOTIDE SEQUENCE</scope>
    <source>
        <strain evidence="6">NZFS 3830</strain>
    </source>
</reference>
<comment type="caution">
    <text evidence="6">The sequence shown here is derived from an EMBL/GenBank/DDBJ whole genome shotgun (WGS) entry which is preliminary data.</text>
</comment>
<evidence type="ECO:0000256" key="3">
    <source>
        <dbReference type="ARBA" id="ARBA00022837"/>
    </source>
</evidence>
<dbReference type="InterPro" id="IPR018247">
    <property type="entry name" value="EF_Hand_1_Ca_BS"/>
</dbReference>
<dbReference type="InterPro" id="IPR002048">
    <property type="entry name" value="EF_hand_dom"/>
</dbReference>
<evidence type="ECO:0000313" key="7">
    <source>
        <dbReference type="Proteomes" id="UP000688947"/>
    </source>
</evidence>
<dbReference type="PANTHER" id="PTHR34524:SF6">
    <property type="entry name" value="CALCYPHOSINE LIKE"/>
    <property type="match status" value="1"/>
</dbReference>
<evidence type="ECO:0000259" key="5">
    <source>
        <dbReference type="PROSITE" id="PS50222"/>
    </source>
</evidence>
<sequence length="460" mass="52643">MDQLSEETDRFQQAFMLFGKPTGISCTDLSTAMKKLSLKVSTKQVQDLFATFDFDKTGDLDVNKFVQGVMLDDNSTSFWLSVKDRQKVEDSRRKLYSMAVASVQESWTIADIERMLREKIEQRTSRSSDCFRQAFRIFKKVNGIKPHEFHAALEAIGLALTRVQSDILFRRFDKDGSGDIDLNEFIHGVLPPDYMGISWVAAADEMHRIAAKKKKEEALANPDQYMTEIEMESWSLDDIEMRIRDKIMQTTSRSSDTFRQAYKIFKKASHVTMDEFRERLLALGFRLTPAQCLGLFKRYDTDNSNDLDLQEFCNKILPPDYTHDGDHWSHSEKFKKERHRQKLEYVKRSKNGLIMLPKFIESHRFTRGHYVSHSFQEMQKETTPSFDSRIEGSSTSGGTRPNSTDITTDCVSHSSDVSESASIYPAVTPPHESSSYSIVSSHEPTTDAIVTPHEPSSDPA</sequence>
<gene>
    <name evidence="6" type="ORF">JG687_00011328</name>
</gene>
<evidence type="ECO:0000256" key="2">
    <source>
        <dbReference type="ARBA" id="ARBA00022737"/>
    </source>
</evidence>
<keyword evidence="2" id="KW-0677">Repeat</keyword>